<evidence type="ECO:0000256" key="5">
    <source>
        <dbReference type="SAM" id="Phobius"/>
    </source>
</evidence>
<evidence type="ECO:0000313" key="8">
    <source>
        <dbReference type="Proteomes" id="UP000254330"/>
    </source>
</evidence>
<name>A0A2U3AET1_9BACL</name>
<dbReference type="InterPro" id="IPR003825">
    <property type="entry name" value="Colicin-V_CvpA"/>
</dbReference>
<feature type="transmembrane region" description="Helical" evidence="5">
    <location>
        <begin position="81"/>
        <end position="105"/>
    </location>
</feature>
<keyword evidence="2 5" id="KW-0812">Transmembrane</keyword>
<reference evidence="7 9" key="2">
    <citation type="submission" date="2019-03" db="EMBL/GenBank/DDBJ databases">
        <title>Genomic Encyclopedia of Type Strains, Phase IV (KMG-IV): sequencing the most valuable type-strain genomes for metagenomic binning, comparative biology and taxonomic classification.</title>
        <authorList>
            <person name="Goeker M."/>
        </authorList>
    </citation>
    <scope>NUCLEOTIDE SEQUENCE [LARGE SCALE GENOMIC DNA]</scope>
    <source>
        <strain evidence="7 9">DSM 20580</strain>
    </source>
</reference>
<dbReference type="GO" id="GO:0016020">
    <property type="term" value="C:membrane"/>
    <property type="evidence" value="ECO:0007669"/>
    <property type="project" value="UniProtKB-SubCell"/>
</dbReference>
<protein>
    <submittedName>
        <fullName evidence="6">Colicin V production protein</fullName>
    </submittedName>
    <submittedName>
        <fullName evidence="7">Membrane protein required for colicin V production</fullName>
    </submittedName>
</protein>
<dbReference type="Proteomes" id="UP000254330">
    <property type="component" value="Unassembled WGS sequence"/>
</dbReference>
<sequence length="179" mass="20418">MIDLLIIILFIAALVSGYRKGFLMQLLNLVGLIVAFIVAYVYYKPLSEKFLLWVPYPAITENTALKFANDSLDISMSFYQLLAFAVIFFGIKIVLRIFFTIFDFVNQVPVLGVFNSFLGALLGFVQAYIMIFIVLYVLALLPIDAIQNHVESSILTKVMLEYTPIISSVFQKIWFVYVK</sequence>
<dbReference type="AlphaFoldDB" id="A0A2U3AET1"/>
<evidence type="ECO:0000256" key="3">
    <source>
        <dbReference type="ARBA" id="ARBA00022989"/>
    </source>
</evidence>
<dbReference type="RefSeq" id="WP_109349002.1">
    <property type="nucleotide sequence ID" value="NZ_BJUE01000004.1"/>
</dbReference>
<evidence type="ECO:0000313" key="7">
    <source>
        <dbReference type="EMBL" id="TDR40509.1"/>
    </source>
</evidence>
<gene>
    <name evidence="7" type="ORF">DFR61_10820</name>
    <name evidence="6" type="ORF">NCTC10597_01965</name>
</gene>
<dbReference type="PANTHER" id="PTHR37306:SF1">
    <property type="entry name" value="COLICIN V PRODUCTION PROTEIN"/>
    <property type="match status" value="1"/>
</dbReference>
<comment type="caution">
    <text evidence="6">The sequence shown here is derived from an EMBL/GenBank/DDBJ whole genome shotgun (WGS) entry which is preliminary data.</text>
</comment>
<evidence type="ECO:0000256" key="4">
    <source>
        <dbReference type="ARBA" id="ARBA00023136"/>
    </source>
</evidence>
<dbReference type="PANTHER" id="PTHR37306">
    <property type="entry name" value="COLICIN V PRODUCTION PROTEIN"/>
    <property type="match status" value="1"/>
</dbReference>
<keyword evidence="9" id="KW-1185">Reference proteome</keyword>
<keyword evidence="3 5" id="KW-1133">Transmembrane helix</keyword>
<organism evidence="6 8">
    <name type="scientific">Kurthia zopfii</name>
    <dbReference type="NCBI Taxonomy" id="1650"/>
    <lineage>
        <taxon>Bacteria</taxon>
        <taxon>Bacillati</taxon>
        <taxon>Bacillota</taxon>
        <taxon>Bacilli</taxon>
        <taxon>Bacillales</taxon>
        <taxon>Caryophanaceae</taxon>
        <taxon>Kurthia</taxon>
    </lineage>
</organism>
<dbReference type="GO" id="GO:0009403">
    <property type="term" value="P:toxin biosynthetic process"/>
    <property type="evidence" value="ECO:0007669"/>
    <property type="project" value="InterPro"/>
</dbReference>
<comment type="subcellular location">
    <subcellularLocation>
        <location evidence="1">Membrane</location>
        <topology evidence="1">Multi-pass membrane protein</topology>
    </subcellularLocation>
</comment>
<dbReference type="Pfam" id="PF02674">
    <property type="entry name" value="Colicin_V"/>
    <property type="match status" value="1"/>
</dbReference>
<keyword evidence="4 5" id="KW-0472">Membrane</keyword>
<dbReference type="Proteomes" id="UP000294641">
    <property type="component" value="Unassembled WGS sequence"/>
</dbReference>
<feature type="transmembrane region" description="Helical" evidence="5">
    <location>
        <begin position="117"/>
        <end position="141"/>
    </location>
</feature>
<dbReference type="EMBL" id="UGNP01000001">
    <property type="protein sequence ID" value="STX10248.1"/>
    <property type="molecule type" value="Genomic_DNA"/>
</dbReference>
<proteinExistence type="predicted"/>
<evidence type="ECO:0000313" key="6">
    <source>
        <dbReference type="EMBL" id="STX10248.1"/>
    </source>
</evidence>
<accession>A0A2U3AET1</accession>
<reference evidence="6 8" key="1">
    <citation type="submission" date="2018-06" db="EMBL/GenBank/DDBJ databases">
        <authorList>
            <consortium name="Pathogen Informatics"/>
            <person name="Doyle S."/>
        </authorList>
    </citation>
    <scope>NUCLEOTIDE SEQUENCE [LARGE SCALE GENOMIC DNA]</scope>
    <source>
        <strain evidence="6 8">NCTC10597</strain>
    </source>
</reference>
<dbReference type="OrthoDB" id="1809613at2"/>
<evidence type="ECO:0000313" key="9">
    <source>
        <dbReference type="Proteomes" id="UP000294641"/>
    </source>
</evidence>
<feature type="transmembrane region" description="Helical" evidence="5">
    <location>
        <begin position="27"/>
        <end position="43"/>
    </location>
</feature>
<evidence type="ECO:0000256" key="1">
    <source>
        <dbReference type="ARBA" id="ARBA00004141"/>
    </source>
</evidence>
<evidence type="ECO:0000256" key="2">
    <source>
        <dbReference type="ARBA" id="ARBA00022692"/>
    </source>
</evidence>
<dbReference type="EMBL" id="SNZG01000008">
    <property type="protein sequence ID" value="TDR40509.1"/>
    <property type="molecule type" value="Genomic_DNA"/>
</dbReference>